<evidence type="ECO:0000259" key="7">
    <source>
        <dbReference type="Pfam" id="PF07715"/>
    </source>
</evidence>
<keyword evidence="2 4" id="KW-0472">Membrane</keyword>
<dbReference type="SUPFAM" id="SSF56935">
    <property type="entry name" value="Porins"/>
    <property type="match status" value="1"/>
</dbReference>
<evidence type="ECO:0000256" key="2">
    <source>
        <dbReference type="ARBA" id="ARBA00023136"/>
    </source>
</evidence>
<accession>A0A7W6NRE7</accession>
<dbReference type="NCBIfam" id="TIGR01782">
    <property type="entry name" value="TonB-Xanth-Caul"/>
    <property type="match status" value="1"/>
</dbReference>
<evidence type="ECO:0000259" key="6">
    <source>
        <dbReference type="Pfam" id="PF00593"/>
    </source>
</evidence>
<dbReference type="InterPro" id="IPR010104">
    <property type="entry name" value="TonB_rcpt_bac"/>
</dbReference>
<comment type="similarity">
    <text evidence="4">Belongs to the TonB-dependent receptor family.</text>
</comment>
<dbReference type="PANTHER" id="PTHR40980:SF3">
    <property type="entry name" value="TONB-DEPENDENT RECEPTOR-LIKE BETA-BARREL DOMAIN-CONTAINING PROTEIN"/>
    <property type="match status" value="1"/>
</dbReference>
<proteinExistence type="inferred from homology"/>
<evidence type="ECO:0000256" key="1">
    <source>
        <dbReference type="ARBA" id="ARBA00004442"/>
    </source>
</evidence>
<keyword evidence="9" id="KW-1185">Reference proteome</keyword>
<feature type="domain" description="TonB-dependent receptor-like beta-barrel" evidence="6">
    <location>
        <begin position="450"/>
        <end position="952"/>
    </location>
</feature>
<keyword evidence="3" id="KW-0998">Cell outer membrane</keyword>
<sequence length="987" mass="107442">MMQAIQPGMTRALRRSLFVGASGLAVALSLGIGAAAAQDAQPQEDATEIDEIVVTGFRASLSAGLDAKRRETGVVDVIVAEDIADFPDLNLAESIQRIPGVAIDRDAGEGRSITVRGLGADFTRTRINGMEAQATTGATDSSGGANRGRGFDFNVFASELFNSITVRKTAAAETEEGSLGATVDLQAVRPFDYDGFTAAASAQVGYNDLSEKYNPRVAFLLSDQFGSNDEFGALVSLAYSERSLLEEGFSSVRWAPAAPPGSTNSGGFCAPGSGSCSGVTRPANTPANVAAYNTANQANVFIPRLPRYGRLTHEQERLGITGSFQYRPTTATLVSLDILYSKLDATRQEDFLEALSFSRNAGAGGQPQIGVREAVVENNMLVYGVFDNVDIRSESRFDVLSTEYTQISLSAEHDFADNFRGRFYYGQAESNFDNPIQTTVTLDRQNTQGYSYDFRGNMNAPVIDYGFDVTDPAAWAWRGVNLGNTVAALPRSEIRLRPNSVDTLFTSWQGDLEYDFSEFVTIKGGVNFKTYDSDSFEARRAVETDVPALPAGTTVADISTMLTGFGSGLAPNGVDTSWLRPDLDAIADLFNIYCNCDTGVPGGDYRLTSITNGNARNGNRRIYEEDLAVYAQADFNTELFAMPLRGNFGVRHVRTSLEATGYSSTGGGTKVTGFHEYDDTLPSLNLVLQPTEDLYLRFGAAKVMARPQIGNTLAGTNYLVPTTSLSTGPNFTATIGNVGLEPFRADTLDFSVEWYFAKESLLSFAWFYKDIDTYIQILRQDLPYAALTALNPSAFAPAFCPGGAGNCDATTIFQLTSAVNTKGGPLKGFEISYQQPFRFLPGLLSNTGVQLNYTHVESEIDYCDTRVNNFCTVTVSNDLINLSPESWNATLYYEDDKFSARVSAAYRDQYLQNVPGRNGNDLEGKAETFNLDASASYQVTDQVELTFEALNLTDEENHQWVGTDDRQSTSVYHHTGRQYYVGARYRF</sequence>
<dbReference type="Gene3D" id="2.170.130.10">
    <property type="entry name" value="TonB-dependent receptor, plug domain"/>
    <property type="match status" value="1"/>
</dbReference>
<dbReference type="InterPro" id="IPR000531">
    <property type="entry name" value="Beta-barrel_TonB"/>
</dbReference>
<comment type="caution">
    <text evidence="8">The sequence shown here is derived from an EMBL/GenBank/DDBJ whole genome shotgun (WGS) entry which is preliminary data.</text>
</comment>
<dbReference type="Pfam" id="PF00593">
    <property type="entry name" value="TonB_dep_Rec_b-barrel"/>
    <property type="match status" value="1"/>
</dbReference>
<dbReference type="AlphaFoldDB" id="A0A7W6NRE7"/>
<dbReference type="InterPro" id="IPR012910">
    <property type="entry name" value="Plug_dom"/>
</dbReference>
<evidence type="ECO:0000256" key="4">
    <source>
        <dbReference type="RuleBase" id="RU003357"/>
    </source>
</evidence>
<evidence type="ECO:0000256" key="5">
    <source>
        <dbReference type="SAM" id="SignalP"/>
    </source>
</evidence>
<name>A0A7W6NRE7_9CAUL</name>
<feature type="signal peptide" evidence="5">
    <location>
        <begin position="1"/>
        <end position="27"/>
    </location>
</feature>
<keyword evidence="8" id="KW-0675">Receptor</keyword>
<dbReference type="InterPro" id="IPR037066">
    <property type="entry name" value="Plug_dom_sf"/>
</dbReference>
<dbReference type="EMBL" id="JACIDM010000003">
    <property type="protein sequence ID" value="MBB4084095.1"/>
    <property type="molecule type" value="Genomic_DNA"/>
</dbReference>
<protein>
    <submittedName>
        <fullName evidence="8">TonB-dependent receptor</fullName>
    </submittedName>
</protein>
<evidence type="ECO:0000256" key="3">
    <source>
        <dbReference type="ARBA" id="ARBA00023237"/>
    </source>
</evidence>
<evidence type="ECO:0000313" key="9">
    <source>
        <dbReference type="Proteomes" id="UP000529946"/>
    </source>
</evidence>
<dbReference type="Gene3D" id="2.40.170.20">
    <property type="entry name" value="TonB-dependent receptor, beta-barrel domain"/>
    <property type="match status" value="1"/>
</dbReference>
<keyword evidence="5" id="KW-0732">Signal</keyword>
<dbReference type="GO" id="GO:0009279">
    <property type="term" value="C:cell outer membrane"/>
    <property type="evidence" value="ECO:0007669"/>
    <property type="project" value="UniProtKB-SubCell"/>
</dbReference>
<dbReference type="CDD" id="cd01347">
    <property type="entry name" value="ligand_gated_channel"/>
    <property type="match status" value="1"/>
</dbReference>
<gene>
    <name evidence="8" type="ORF">GGR12_002983</name>
</gene>
<feature type="chain" id="PRO_5030962631" evidence="5">
    <location>
        <begin position="28"/>
        <end position="987"/>
    </location>
</feature>
<dbReference type="RefSeq" id="WP_221212405.1">
    <property type="nucleotide sequence ID" value="NZ_BAAAER010000003.1"/>
</dbReference>
<dbReference type="InterPro" id="IPR036942">
    <property type="entry name" value="Beta-barrel_TonB_sf"/>
</dbReference>
<comment type="subcellular location">
    <subcellularLocation>
        <location evidence="1 4">Cell outer membrane</location>
    </subcellularLocation>
</comment>
<dbReference type="Pfam" id="PF07715">
    <property type="entry name" value="Plug"/>
    <property type="match status" value="1"/>
</dbReference>
<dbReference type="PANTHER" id="PTHR40980">
    <property type="entry name" value="PLUG DOMAIN-CONTAINING PROTEIN"/>
    <property type="match status" value="1"/>
</dbReference>
<keyword evidence="4" id="KW-0798">TonB box</keyword>
<reference evidence="8 9" key="1">
    <citation type="submission" date="2020-08" db="EMBL/GenBank/DDBJ databases">
        <title>Genomic Encyclopedia of Type Strains, Phase IV (KMG-IV): sequencing the most valuable type-strain genomes for metagenomic binning, comparative biology and taxonomic classification.</title>
        <authorList>
            <person name="Goeker M."/>
        </authorList>
    </citation>
    <scope>NUCLEOTIDE SEQUENCE [LARGE SCALE GENOMIC DNA]</scope>
    <source>
        <strain evidence="8 9">DSM 23960</strain>
    </source>
</reference>
<evidence type="ECO:0000313" key="8">
    <source>
        <dbReference type="EMBL" id="MBB4084095.1"/>
    </source>
</evidence>
<dbReference type="Proteomes" id="UP000529946">
    <property type="component" value="Unassembled WGS sequence"/>
</dbReference>
<organism evidence="8 9">
    <name type="scientific">Brevundimonas lenta</name>
    <dbReference type="NCBI Taxonomy" id="424796"/>
    <lineage>
        <taxon>Bacteria</taxon>
        <taxon>Pseudomonadati</taxon>
        <taxon>Pseudomonadota</taxon>
        <taxon>Alphaproteobacteria</taxon>
        <taxon>Caulobacterales</taxon>
        <taxon>Caulobacteraceae</taxon>
        <taxon>Brevundimonas</taxon>
    </lineage>
</organism>
<feature type="domain" description="TonB-dependent receptor plug" evidence="7">
    <location>
        <begin position="68"/>
        <end position="181"/>
    </location>
</feature>